<dbReference type="NCBIfam" id="TIGR00805">
    <property type="entry name" value="oat"/>
    <property type="match status" value="1"/>
</dbReference>
<evidence type="ECO:0000313" key="12">
    <source>
        <dbReference type="Proteomes" id="UP000192578"/>
    </source>
</evidence>
<evidence type="ECO:0000259" key="10">
    <source>
        <dbReference type="PROSITE" id="PS51465"/>
    </source>
</evidence>
<protein>
    <recommendedName>
        <fullName evidence="8">Solute carrier organic anion transporter family member</fullName>
    </recommendedName>
</protein>
<dbReference type="InterPro" id="IPR036259">
    <property type="entry name" value="MFS_trans_sf"/>
</dbReference>
<comment type="caution">
    <text evidence="11">The sequence shown here is derived from an EMBL/GenBank/DDBJ whole genome shotgun (WGS) entry which is preliminary data.</text>
</comment>
<keyword evidence="12" id="KW-1185">Reference proteome</keyword>
<dbReference type="GO" id="GO:0016323">
    <property type="term" value="C:basolateral plasma membrane"/>
    <property type="evidence" value="ECO:0007669"/>
    <property type="project" value="TreeGrafter"/>
</dbReference>
<dbReference type="Proteomes" id="UP000192578">
    <property type="component" value="Unassembled WGS sequence"/>
</dbReference>
<dbReference type="GO" id="GO:0006811">
    <property type="term" value="P:monoatomic ion transport"/>
    <property type="evidence" value="ECO:0007669"/>
    <property type="project" value="UniProtKB-KW"/>
</dbReference>
<evidence type="ECO:0000256" key="3">
    <source>
        <dbReference type="ARBA" id="ARBA00022475"/>
    </source>
</evidence>
<keyword evidence="7" id="KW-1015">Disulfide bond</keyword>
<evidence type="ECO:0000256" key="9">
    <source>
        <dbReference type="SAM" id="MobiDB-lite"/>
    </source>
</evidence>
<dbReference type="Gene3D" id="1.20.1250.20">
    <property type="entry name" value="MFS general substrate transporter like domains"/>
    <property type="match status" value="1"/>
</dbReference>
<keyword evidence="8" id="KW-0406">Ion transport</keyword>
<dbReference type="OrthoDB" id="5062115at2759"/>
<feature type="transmembrane region" description="Helical" evidence="8">
    <location>
        <begin position="262"/>
        <end position="288"/>
    </location>
</feature>
<keyword evidence="6 8" id="KW-0472">Membrane</keyword>
<keyword evidence="8" id="KW-0813">Transport</keyword>
<dbReference type="GO" id="GO:0015347">
    <property type="term" value="F:sodium-independent organic anion transmembrane transporter activity"/>
    <property type="evidence" value="ECO:0007669"/>
    <property type="project" value="TreeGrafter"/>
</dbReference>
<feature type="transmembrane region" description="Helical" evidence="8">
    <location>
        <begin position="43"/>
        <end position="62"/>
    </location>
</feature>
<dbReference type="SUPFAM" id="SSF103473">
    <property type="entry name" value="MFS general substrate transporter"/>
    <property type="match status" value="1"/>
</dbReference>
<dbReference type="GO" id="GO:0043252">
    <property type="term" value="P:sodium-independent organic anion transport"/>
    <property type="evidence" value="ECO:0007669"/>
    <property type="project" value="TreeGrafter"/>
</dbReference>
<evidence type="ECO:0000256" key="7">
    <source>
        <dbReference type="ARBA" id="ARBA00023157"/>
    </source>
</evidence>
<feature type="transmembrane region" description="Helical" evidence="8">
    <location>
        <begin position="568"/>
        <end position="592"/>
    </location>
</feature>
<evidence type="ECO:0000256" key="1">
    <source>
        <dbReference type="ARBA" id="ARBA00004651"/>
    </source>
</evidence>
<comment type="caution">
    <text evidence="8">Lacks conserved residue(s) required for the propagation of feature annotation.</text>
</comment>
<keyword evidence="3" id="KW-1003">Cell membrane</keyword>
<proteinExistence type="inferred from homology"/>
<comment type="similarity">
    <text evidence="2 8">Belongs to the organo anion transporter (TC 2.A.60) family.</text>
</comment>
<dbReference type="AlphaFoldDB" id="A0A1W0WJL3"/>
<dbReference type="InterPro" id="IPR004156">
    <property type="entry name" value="OATP"/>
</dbReference>
<dbReference type="CDD" id="cd17336">
    <property type="entry name" value="MFS_SLCO_OATP"/>
    <property type="match status" value="1"/>
</dbReference>
<reference evidence="12" key="1">
    <citation type="submission" date="2017-01" db="EMBL/GenBank/DDBJ databases">
        <title>Comparative genomics of anhydrobiosis in the tardigrade Hypsibius dujardini.</title>
        <authorList>
            <person name="Yoshida Y."/>
            <person name="Koutsovoulos G."/>
            <person name="Laetsch D."/>
            <person name="Stevens L."/>
            <person name="Kumar S."/>
            <person name="Horikawa D."/>
            <person name="Ishino K."/>
            <person name="Komine S."/>
            <person name="Tomita M."/>
            <person name="Blaxter M."/>
            <person name="Arakawa K."/>
        </authorList>
    </citation>
    <scope>NUCLEOTIDE SEQUENCE [LARGE SCALE GENOMIC DNA]</scope>
    <source>
        <strain evidence="12">Z151</strain>
    </source>
</reference>
<dbReference type="EMBL" id="MTYJ01000089">
    <property type="protein sequence ID" value="OQV15394.1"/>
    <property type="molecule type" value="Genomic_DNA"/>
</dbReference>
<comment type="subcellular location">
    <subcellularLocation>
        <location evidence="1 8">Cell membrane</location>
        <topology evidence="1 8">Multi-pass membrane protein</topology>
    </subcellularLocation>
</comment>
<evidence type="ECO:0000256" key="8">
    <source>
        <dbReference type="RuleBase" id="RU362056"/>
    </source>
</evidence>
<feature type="region of interest" description="Disordered" evidence="9">
    <location>
        <begin position="695"/>
        <end position="722"/>
    </location>
</feature>
<feature type="compositionally biased region" description="Polar residues" evidence="9">
    <location>
        <begin position="698"/>
        <end position="707"/>
    </location>
</feature>
<feature type="transmembrane region" description="Helical" evidence="8">
    <location>
        <begin position="353"/>
        <end position="373"/>
    </location>
</feature>
<feature type="transmembrane region" description="Helical" evidence="8">
    <location>
        <begin position="216"/>
        <end position="242"/>
    </location>
</feature>
<evidence type="ECO:0000256" key="5">
    <source>
        <dbReference type="ARBA" id="ARBA00022989"/>
    </source>
</evidence>
<accession>A0A1W0WJL3</accession>
<keyword evidence="4 8" id="KW-0812">Transmembrane</keyword>
<evidence type="ECO:0000313" key="11">
    <source>
        <dbReference type="EMBL" id="OQV15394.1"/>
    </source>
</evidence>
<dbReference type="InterPro" id="IPR002350">
    <property type="entry name" value="Kazal_dom"/>
</dbReference>
<feature type="transmembrane region" description="Helical" evidence="8">
    <location>
        <begin position="604"/>
        <end position="625"/>
    </location>
</feature>
<feature type="transmembrane region" description="Helical" evidence="8">
    <location>
        <begin position="424"/>
        <end position="444"/>
    </location>
</feature>
<keyword evidence="5 8" id="KW-1133">Transmembrane helix</keyword>
<feature type="transmembrane region" description="Helical" evidence="8">
    <location>
        <begin position="180"/>
        <end position="204"/>
    </location>
</feature>
<name>A0A1W0WJL3_HYPEX</name>
<gene>
    <name evidence="11" type="ORF">BV898_10404</name>
</gene>
<feature type="transmembrane region" description="Helical" evidence="8">
    <location>
        <begin position="393"/>
        <end position="412"/>
    </location>
</feature>
<evidence type="ECO:0000256" key="6">
    <source>
        <dbReference type="ARBA" id="ARBA00023136"/>
    </source>
</evidence>
<dbReference type="Pfam" id="PF03137">
    <property type="entry name" value="OATP"/>
    <property type="match status" value="1"/>
</dbReference>
<dbReference type="PANTHER" id="PTHR11388:SF76">
    <property type="entry name" value="SOLUTE CARRIER ORGANIC ANION TRANSPORTER FAMILY MEMBER"/>
    <property type="match status" value="1"/>
</dbReference>
<sequence length="751" mass="81899">MAEQLKKRLSRIVSISIPDDPDLQCNFFGWRPKWLQIFNNMKVFMLCFVTLGIFRGISHSYFSAMLPSIEKRFGFSSQSVGTVKAMSDVSHLMSALFIAHFGGAGHRPRWIAGGSLLVGLGFLLMAATEIFFPASNISSLATVLFTSSDKNEPLCNASRNESMHGAVDCRKRNDDHIGPLIVLGVAEFIMGLGSTASMILGMPFVDDNVQNKNSPFYFAVSFSGFIFGPVIGLALSAAFNTIYFDFSHPDFRPSDPRWISAWYLGFIISGLGTCLMGLVVSCFPSAIAQTKKHLFARKNAEAKAKEIELAKNGETGVAIVQSKNPARTVHKAKPVTLKDLPINLKRLFTNSIYITKLGGQLLSAFALSGYMSFMQKFLKEQYHLPQSTTNLAGGLPPIFAGFLGIAIGSLIIRHFKLRPKNVCLLMAASSFIASACYFSVIGMGCEKQYIIGVDDVSDPYNITGEDLCVNSHACNCIDFQFSPVCDTETGKTYVSACVAGCRGARRRNGTKYYSDCACTGGGNGTNGTTSTRAHELYVLKMAGRKSNHTGHGRSVIRGGVCPKSCPNFIYYVVAMGIAKFFMGIPMSGILMIQFRVVDVDLKSLASGVSTVIMSVFGHLPAPIVIGKLIDSACRLWQTNKCGERGACWSYNVAEFRVKLHVIVGVARLINCLIEIIIAYKVRNLSFDRNIIETVEPSPDSSKTSSQIDLVPSPEEATAVSGPAEYNRDAQRAEILQEARRKSIFIPDGVVS</sequence>
<dbReference type="PROSITE" id="PS51465">
    <property type="entry name" value="KAZAL_2"/>
    <property type="match status" value="1"/>
</dbReference>
<dbReference type="PANTHER" id="PTHR11388">
    <property type="entry name" value="ORGANIC ANION TRANSPORTER"/>
    <property type="match status" value="1"/>
</dbReference>
<organism evidence="11 12">
    <name type="scientific">Hypsibius exemplaris</name>
    <name type="common">Freshwater tardigrade</name>
    <dbReference type="NCBI Taxonomy" id="2072580"/>
    <lineage>
        <taxon>Eukaryota</taxon>
        <taxon>Metazoa</taxon>
        <taxon>Ecdysozoa</taxon>
        <taxon>Tardigrada</taxon>
        <taxon>Eutardigrada</taxon>
        <taxon>Parachela</taxon>
        <taxon>Hypsibioidea</taxon>
        <taxon>Hypsibiidae</taxon>
        <taxon>Hypsibius</taxon>
    </lineage>
</organism>
<feature type="domain" description="Kazal-like" evidence="10">
    <location>
        <begin position="462"/>
        <end position="520"/>
    </location>
</feature>
<evidence type="ECO:0000256" key="2">
    <source>
        <dbReference type="ARBA" id="ARBA00009657"/>
    </source>
</evidence>
<feature type="transmembrane region" description="Helical" evidence="8">
    <location>
        <begin position="110"/>
        <end position="132"/>
    </location>
</feature>
<evidence type="ECO:0000256" key="4">
    <source>
        <dbReference type="ARBA" id="ARBA00022692"/>
    </source>
</evidence>